<proteinExistence type="predicted"/>
<comment type="caution">
    <text evidence="2">The sequence shown here is derived from an EMBL/GenBank/DDBJ whole genome shotgun (WGS) entry which is preliminary data.</text>
</comment>
<keyword evidence="1" id="KW-0812">Transmembrane</keyword>
<keyword evidence="1" id="KW-1133">Transmembrane helix</keyword>
<protein>
    <submittedName>
        <fullName evidence="2">Uncharacterized protein</fullName>
    </submittedName>
</protein>
<organism evidence="2 3">
    <name type="scientific">Rhabdobacter roseus</name>
    <dbReference type="NCBI Taxonomy" id="1655419"/>
    <lineage>
        <taxon>Bacteria</taxon>
        <taxon>Pseudomonadati</taxon>
        <taxon>Bacteroidota</taxon>
        <taxon>Cytophagia</taxon>
        <taxon>Cytophagales</taxon>
        <taxon>Cytophagaceae</taxon>
        <taxon>Rhabdobacter</taxon>
    </lineage>
</organism>
<evidence type="ECO:0000256" key="1">
    <source>
        <dbReference type="SAM" id="Phobius"/>
    </source>
</evidence>
<accession>A0A840TZT5</accession>
<feature type="transmembrane region" description="Helical" evidence="1">
    <location>
        <begin position="33"/>
        <end position="51"/>
    </location>
</feature>
<evidence type="ECO:0000313" key="3">
    <source>
        <dbReference type="Proteomes" id="UP000557307"/>
    </source>
</evidence>
<reference evidence="2 3" key="1">
    <citation type="submission" date="2020-08" db="EMBL/GenBank/DDBJ databases">
        <title>Genomic Encyclopedia of Type Strains, Phase IV (KMG-IV): sequencing the most valuable type-strain genomes for metagenomic binning, comparative biology and taxonomic classification.</title>
        <authorList>
            <person name="Goeker M."/>
        </authorList>
    </citation>
    <scope>NUCLEOTIDE SEQUENCE [LARGE SCALE GENOMIC DNA]</scope>
    <source>
        <strain evidence="2 3">DSM 105074</strain>
    </source>
</reference>
<dbReference type="EMBL" id="JACHGF010000004">
    <property type="protein sequence ID" value="MBB5285149.1"/>
    <property type="molecule type" value="Genomic_DNA"/>
</dbReference>
<keyword evidence="3" id="KW-1185">Reference proteome</keyword>
<keyword evidence="1" id="KW-0472">Membrane</keyword>
<dbReference type="AlphaFoldDB" id="A0A840TZT5"/>
<sequence>MFKNPLFALGFVTLFLVIYTVLGHWDTNHSLVTVMFIFSPFLMIWLVYTVLRYGEPSERTFDEYFYDDVDIKS</sequence>
<evidence type="ECO:0000313" key="2">
    <source>
        <dbReference type="EMBL" id="MBB5285149.1"/>
    </source>
</evidence>
<dbReference type="Proteomes" id="UP000557307">
    <property type="component" value="Unassembled WGS sequence"/>
</dbReference>
<gene>
    <name evidence="2" type="ORF">HNQ92_003297</name>
</gene>
<dbReference type="RefSeq" id="WP_184175080.1">
    <property type="nucleotide sequence ID" value="NZ_JACHGF010000004.1"/>
</dbReference>
<name>A0A840TZT5_9BACT</name>